<name>S5NRY0_LIMRT</name>
<evidence type="ECO:0000313" key="1">
    <source>
        <dbReference type="EMBL" id="AGR65140.1"/>
    </source>
</evidence>
<dbReference type="KEGG" id="lrr:N134_05100"/>
<reference evidence="1 2" key="1">
    <citation type="journal article" date="2014" name="Genome Announc.">
        <title>Complete Genome Sequences of Lactobacillus johnsonii Strain N6.2 and Lactobacillus reuteri Strain TD1.</title>
        <authorList>
            <person name="Leonard M.T."/>
            <person name="Valladares R.B."/>
            <person name="Ardissone A."/>
            <person name="Gonzalez C.F."/>
            <person name="Lorca G.L."/>
            <person name="Triplett E.W."/>
        </authorList>
    </citation>
    <scope>NUCLEOTIDE SEQUENCE [LARGE SCALE GENOMIC DNA]</scope>
    <source>
        <strain evidence="1 2">TD1</strain>
    </source>
</reference>
<organism evidence="1 2">
    <name type="scientific">Limosilactobacillus reuteri TD1</name>
    <dbReference type="NCBI Taxonomy" id="1358027"/>
    <lineage>
        <taxon>Bacteria</taxon>
        <taxon>Bacillati</taxon>
        <taxon>Bacillota</taxon>
        <taxon>Bacilli</taxon>
        <taxon>Lactobacillales</taxon>
        <taxon>Lactobacillaceae</taxon>
        <taxon>Limosilactobacillus</taxon>
    </lineage>
</organism>
<proteinExistence type="predicted"/>
<dbReference type="AlphaFoldDB" id="S5NRY0"/>
<dbReference type="EMBL" id="CP006603">
    <property type="protein sequence ID" value="AGR65140.1"/>
    <property type="molecule type" value="Genomic_DNA"/>
</dbReference>
<dbReference type="Proteomes" id="UP000015085">
    <property type="component" value="Chromosome"/>
</dbReference>
<dbReference type="HOGENOM" id="CLU_3365623_0_0_9"/>
<sequence length="35" mass="4048">MKYYENINKLMGGGKSPFLIVKRLIWVLPIKKVVA</sequence>
<accession>S5NRY0</accession>
<protein>
    <submittedName>
        <fullName evidence="1">Uncharacterized protein</fullName>
    </submittedName>
</protein>
<evidence type="ECO:0000313" key="2">
    <source>
        <dbReference type="Proteomes" id="UP000015085"/>
    </source>
</evidence>
<gene>
    <name evidence="1" type="ORF">N134_05100</name>
</gene>